<comment type="caution">
    <text evidence="1">The sequence shown here is derived from an EMBL/GenBank/DDBJ whole genome shotgun (WGS) entry which is preliminary data.</text>
</comment>
<reference evidence="1" key="1">
    <citation type="submission" date="2020-11" db="EMBL/GenBank/DDBJ databases">
        <authorList>
            <person name="Koelle M."/>
            <person name="Horta M.A.C."/>
            <person name="Nowrousian M."/>
            <person name="Ohm R.A."/>
            <person name="Benz P."/>
            <person name="Pilgard A."/>
        </authorList>
    </citation>
    <scope>NUCLEOTIDE SEQUENCE</scope>
    <source>
        <strain evidence="1">FPRL280</strain>
    </source>
</reference>
<evidence type="ECO:0000313" key="1">
    <source>
        <dbReference type="EMBL" id="KAF9813525.1"/>
    </source>
</evidence>
<dbReference type="EMBL" id="JADOXO010000103">
    <property type="protein sequence ID" value="KAF9813525.1"/>
    <property type="molecule type" value="Genomic_DNA"/>
</dbReference>
<protein>
    <submittedName>
        <fullName evidence="1">Uncharacterized protein</fullName>
    </submittedName>
</protein>
<proteinExistence type="predicted"/>
<name>A0A8H7P1Y9_9APHY</name>
<gene>
    <name evidence="1" type="ORF">IEO21_05562</name>
</gene>
<sequence length="154" mass="17382">MFHEEPDQEGAGAQPCWCLVEDHIEIAPLVLSQVGICVDFWTDMQQTMLPGPHIACHDARTSHFRLRPSGDPLICSLLYLSIVGHNGHGLMHRRCHNCARTSILFRLSTEYLTISVGAVCLWRDRVNAVEYGRPTCALHFLPERNLSSHTSYTQ</sequence>
<evidence type="ECO:0000313" key="2">
    <source>
        <dbReference type="Proteomes" id="UP000639403"/>
    </source>
</evidence>
<dbReference type="Proteomes" id="UP000639403">
    <property type="component" value="Unassembled WGS sequence"/>
</dbReference>
<accession>A0A8H7P1Y9</accession>
<dbReference type="AlphaFoldDB" id="A0A8H7P1Y9"/>
<reference evidence="1" key="2">
    <citation type="journal article" name="Front. Microbiol.">
        <title>Degradative Capacity of Two Strains of Rhodonia placenta: From Phenotype to Genotype.</title>
        <authorList>
            <person name="Kolle M."/>
            <person name="Horta M.A.C."/>
            <person name="Nowrousian M."/>
            <person name="Ohm R.A."/>
            <person name="Benz J.P."/>
            <person name="Pilgard A."/>
        </authorList>
    </citation>
    <scope>NUCLEOTIDE SEQUENCE</scope>
    <source>
        <strain evidence="1">FPRL280</strain>
    </source>
</reference>
<organism evidence="1 2">
    <name type="scientific">Rhodonia placenta</name>
    <dbReference type="NCBI Taxonomy" id="104341"/>
    <lineage>
        <taxon>Eukaryota</taxon>
        <taxon>Fungi</taxon>
        <taxon>Dikarya</taxon>
        <taxon>Basidiomycota</taxon>
        <taxon>Agaricomycotina</taxon>
        <taxon>Agaricomycetes</taxon>
        <taxon>Polyporales</taxon>
        <taxon>Adustoporiaceae</taxon>
        <taxon>Rhodonia</taxon>
    </lineage>
</organism>